<dbReference type="EMBL" id="MT631657">
    <property type="protein sequence ID" value="QNO56478.1"/>
    <property type="molecule type" value="Genomic_DNA"/>
</dbReference>
<gene>
    <name evidence="1" type="ORF">LPLLKDDP_00009</name>
</gene>
<sequence>MEEVAAKLVNSEEKVNMDVNDAEFAKEQNFVNDLEEGFLLYAVERVRELCGKKRKVVVCYDAKKAASKRFDRDEKLKRAEVELSML</sequence>
<dbReference type="AlphaFoldDB" id="A0A7G9Z894"/>
<name>A0A7G9Z894_9EURY</name>
<proteinExistence type="predicted"/>
<evidence type="ECO:0000313" key="1">
    <source>
        <dbReference type="EMBL" id="QNO56478.1"/>
    </source>
</evidence>
<accession>A0A7G9Z894</accession>
<organism evidence="1">
    <name type="scientific">Candidatus Methanophaga sp. ANME-1 ERB7</name>
    <dbReference type="NCBI Taxonomy" id="2759913"/>
    <lineage>
        <taxon>Archaea</taxon>
        <taxon>Methanobacteriati</taxon>
        <taxon>Methanobacteriota</taxon>
        <taxon>Stenosarchaea group</taxon>
        <taxon>Methanomicrobia</taxon>
        <taxon>Candidatus Methanophagales</taxon>
        <taxon>Candidatus Methanophagaceae</taxon>
        <taxon>Candidatus Methanophaga</taxon>
    </lineage>
</organism>
<protein>
    <submittedName>
        <fullName evidence="1">Uncharacterized protein</fullName>
    </submittedName>
</protein>
<reference evidence="1" key="1">
    <citation type="submission" date="2020-06" db="EMBL/GenBank/DDBJ databases">
        <title>Unique genomic features of the anaerobic methanotrophic archaea.</title>
        <authorList>
            <person name="Chadwick G.L."/>
            <person name="Skennerton C.T."/>
            <person name="Laso-Perez R."/>
            <person name="Leu A.O."/>
            <person name="Speth D.R."/>
            <person name="Yu H."/>
            <person name="Morgan-Lang C."/>
            <person name="Hatzenpichler R."/>
            <person name="Goudeau D."/>
            <person name="Malmstrom R."/>
            <person name="Brazelton W.J."/>
            <person name="Woyke T."/>
            <person name="Hallam S.J."/>
            <person name="Tyson G.W."/>
            <person name="Wegener G."/>
            <person name="Boetius A."/>
            <person name="Orphan V."/>
        </authorList>
    </citation>
    <scope>NUCLEOTIDE SEQUENCE</scope>
</reference>